<evidence type="ECO:0000313" key="3">
    <source>
        <dbReference type="Proteomes" id="UP000324479"/>
    </source>
</evidence>
<feature type="signal peptide" evidence="1">
    <location>
        <begin position="1"/>
        <end position="20"/>
    </location>
</feature>
<name>A0A5M6DIA9_9BACT</name>
<reference evidence="2 3" key="1">
    <citation type="submission" date="2019-08" db="EMBL/GenBank/DDBJ databases">
        <authorList>
            <person name="Dhanesh K."/>
            <person name="Kumar G."/>
            <person name="Sasikala C."/>
            <person name="Venkata Ramana C."/>
        </authorList>
    </citation>
    <scope>NUCLEOTIDE SEQUENCE [LARGE SCALE GENOMIC DNA]</scope>
    <source>
        <strain evidence="2 3">JC645</strain>
    </source>
</reference>
<dbReference type="EMBL" id="VWOX01000002">
    <property type="protein sequence ID" value="KAA5545952.1"/>
    <property type="molecule type" value="Genomic_DNA"/>
</dbReference>
<dbReference type="RefSeq" id="WP_150074865.1">
    <property type="nucleotide sequence ID" value="NZ_VWOX01000002.1"/>
</dbReference>
<gene>
    <name evidence="2" type="ORF">FYK55_03300</name>
</gene>
<evidence type="ECO:0000313" key="2">
    <source>
        <dbReference type="EMBL" id="KAA5545952.1"/>
    </source>
</evidence>
<organism evidence="2 3">
    <name type="scientific">Roseiconus nitratireducens</name>
    <dbReference type="NCBI Taxonomy" id="2605748"/>
    <lineage>
        <taxon>Bacteria</taxon>
        <taxon>Pseudomonadati</taxon>
        <taxon>Planctomycetota</taxon>
        <taxon>Planctomycetia</taxon>
        <taxon>Pirellulales</taxon>
        <taxon>Pirellulaceae</taxon>
        <taxon>Roseiconus</taxon>
    </lineage>
</organism>
<comment type="caution">
    <text evidence="2">The sequence shown here is derived from an EMBL/GenBank/DDBJ whole genome shotgun (WGS) entry which is preliminary data.</text>
</comment>
<keyword evidence="3" id="KW-1185">Reference proteome</keyword>
<dbReference type="AlphaFoldDB" id="A0A5M6DIA9"/>
<keyword evidence="1" id="KW-0732">Signal</keyword>
<protein>
    <recommendedName>
        <fullName evidence="4">Cytochrome c domain-containing protein</fullName>
    </recommendedName>
</protein>
<feature type="chain" id="PRO_5024315395" description="Cytochrome c domain-containing protein" evidence="1">
    <location>
        <begin position="21"/>
        <end position="133"/>
    </location>
</feature>
<proteinExistence type="predicted"/>
<dbReference type="Proteomes" id="UP000324479">
    <property type="component" value="Unassembled WGS sequence"/>
</dbReference>
<accession>A0A5M6DIA9</accession>
<evidence type="ECO:0008006" key="4">
    <source>
        <dbReference type="Google" id="ProtNLM"/>
    </source>
</evidence>
<sequence length="133" mass="14777">MKRFAILFSCFALIASPVLATSTFNKQWKETYLSGDDVNEDFVKTARKAGCYVCHVKGEDKKKVRNEYGKAVNEFLKAEDFPKDYVTANPEEAAKKITEGLKKAGEKKSKDGKEFAAKIKNSELPATDAGLDD</sequence>
<evidence type="ECO:0000256" key="1">
    <source>
        <dbReference type="SAM" id="SignalP"/>
    </source>
</evidence>